<protein>
    <submittedName>
        <fullName evidence="2">Uncharacterized protein</fullName>
    </submittedName>
</protein>
<comment type="caution">
    <text evidence="2">The sequence shown here is derived from an EMBL/GenBank/DDBJ whole genome shotgun (WGS) entry which is preliminary data.</text>
</comment>
<evidence type="ECO:0000313" key="2">
    <source>
        <dbReference type="EMBL" id="KAK7264217.1"/>
    </source>
</evidence>
<evidence type="ECO:0000313" key="3">
    <source>
        <dbReference type="Proteomes" id="UP001359559"/>
    </source>
</evidence>
<dbReference type="EMBL" id="JAYKXN010000008">
    <property type="protein sequence ID" value="KAK7264217.1"/>
    <property type="molecule type" value="Genomic_DNA"/>
</dbReference>
<feature type="region of interest" description="Disordered" evidence="1">
    <location>
        <begin position="1"/>
        <end position="20"/>
    </location>
</feature>
<evidence type="ECO:0000256" key="1">
    <source>
        <dbReference type="SAM" id="MobiDB-lite"/>
    </source>
</evidence>
<keyword evidence="3" id="KW-1185">Reference proteome</keyword>
<sequence>MANPQPLTKPGFCSTAQNKNEKLERENAELKNMKRKWDTNSVVFTEVKMENNRIAKAVKHYREHIEFFWAENNKLALENMDLEGCIESLELTATMNEGTGPLPLKEMEIQV</sequence>
<gene>
    <name evidence="2" type="ORF">RJT34_31822</name>
</gene>
<name>A0AAN9I365_CLITE</name>
<dbReference type="Proteomes" id="UP001359559">
    <property type="component" value="Unassembled WGS sequence"/>
</dbReference>
<reference evidence="2 3" key="1">
    <citation type="submission" date="2024-01" db="EMBL/GenBank/DDBJ databases">
        <title>The genomes of 5 underutilized Papilionoideae crops provide insights into root nodulation and disease resistance.</title>
        <authorList>
            <person name="Yuan L."/>
        </authorList>
    </citation>
    <scope>NUCLEOTIDE SEQUENCE [LARGE SCALE GENOMIC DNA]</scope>
    <source>
        <strain evidence="2">LY-2023</strain>
        <tissue evidence="2">Leaf</tissue>
    </source>
</reference>
<proteinExistence type="predicted"/>
<dbReference type="AlphaFoldDB" id="A0AAN9I365"/>
<accession>A0AAN9I365</accession>
<organism evidence="2 3">
    <name type="scientific">Clitoria ternatea</name>
    <name type="common">Butterfly pea</name>
    <dbReference type="NCBI Taxonomy" id="43366"/>
    <lineage>
        <taxon>Eukaryota</taxon>
        <taxon>Viridiplantae</taxon>
        <taxon>Streptophyta</taxon>
        <taxon>Embryophyta</taxon>
        <taxon>Tracheophyta</taxon>
        <taxon>Spermatophyta</taxon>
        <taxon>Magnoliopsida</taxon>
        <taxon>eudicotyledons</taxon>
        <taxon>Gunneridae</taxon>
        <taxon>Pentapetalae</taxon>
        <taxon>rosids</taxon>
        <taxon>fabids</taxon>
        <taxon>Fabales</taxon>
        <taxon>Fabaceae</taxon>
        <taxon>Papilionoideae</taxon>
        <taxon>50 kb inversion clade</taxon>
        <taxon>NPAAA clade</taxon>
        <taxon>indigoferoid/millettioid clade</taxon>
        <taxon>Phaseoleae</taxon>
        <taxon>Clitoria</taxon>
    </lineage>
</organism>